<proteinExistence type="predicted"/>
<sequence>GMEGNIHPSRLSDFGAIEQSLGFRIEDAMNLSRSMFMF</sequence>
<feature type="non-terminal residue" evidence="1">
    <location>
        <position position="1"/>
    </location>
</feature>
<name>A0A392V0X5_9FABA</name>
<evidence type="ECO:0000313" key="2">
    <source>
        <dbReference type="Proteomes" id="UP000265520"/>
    </source>
</evidence>
<dbReference type="EMBL" id="LXQA010986581">
    <property type="protein sequence ID" value="MCI80040.1"/>
    <property type="molecule type" value="Genomic_DNA"/>
</dbReference>
<dbReference type="GO" id="GO:0003677">
    <property type="term" value="F:DNA binding"/>
    <property type="evidence" value="ECO:0007669"/>
    <property type="project" value="UniProtKB-KW"/>
</dbReference>
<keyword evidence="1" id="KW-0238">DNA-binding</keyword>
<reference evidence="1 2" key="1">
    <citation type="journal article" date="2018" name="Front. Plant Sci.">
        <title>Red Clover (Trifolium pratense) and Zigzag Clover (T. medium) - A Picture of Genomic Similarities and Differences.</title>
        <authorList>
            <person name="Dluhosova J."/>
            <person name="Istvanek J."/>
            <person name="Nedelnik J."/>
            <person name="Repkova J."/>
        </authorList>
    </citation>
    <scope>NUCLEOTIDE SEQUENCE [LARGE SCALE GENOMIC DNA]</scope>
    <source>
        <strain evidence="2">cv. 10/8</strain>
        <tissue evidence="1">Leaf</tissue>
    </source>
</reference>
<accession>A0A392V0X5</accession>
<evidence type="ECO:0000313" key="1">
    <source>
        <dbReference type="EMBL" id="MCI80040.1"/>
    </source>
</evidence>
<dbReference type="Proteomes" id="UP000265520">
    <property type="component" value="Unassembled WGS sequence"/>
</dbReference>
<comment type="caution">
    <text evidence="1">The sequence shown here is derived from an EMBL/GenBank/DDBJ whole genome shotgun (WGS) entry which is preliminary data.</text>
</comment>
<dbReference type="AlphaFoldDB" id="A0A392V0X5"/>
<organism evidence="1 2">
    <name type="scientific">Trifolium medium</name>
    <dbReference type="NCBI Taxonomy" id="97028"/>
    <lineage>
        <taxon>Eukaryota</taxon>
        <taxon>Viridiplantae</taxon>
        <taxon>Streptophyta</taxon>
        <taxon>Embryophyta</taxon>
        <taxon>Tracheophyta</taxon>
        <taxon>Spermatophyta</taxon>
        <taxon>Magnoliopsida</taxon>
        <taxon>eudicotyledons</taxon>
        <taxon>Gunneridae</taxon>
        <taxon>Pentapetalae</taxon>
        <taxon>rosids</taxon>
        <taxon>fabids</taxon>
        <taxon>Fabales</taxon>
        <taxon>Fabaceae</taxon>
        <taxon>Papilionoideae</taxon>
        <taxon>50 kb inversion clade</taxon>
        <taxon>NPAAA clade</taxon>
        <taxon>Hologalegina</taxon>
        <taxon>IRL clade</taxon>
        <taxon>Trifolieae</taxon>
        <taxon>Trifolium</taxon>
    </lineage>
</organism>
<protein>
    <submittedName>
        <fullName evidence="1">TGACG-sequence-specific DNA-binding protein TGA-2.1-like</fullName>
    </submittedName>
</protein>
<keyword evidence="2" id="KW-1185">Reference proteome</keyword>